<sequence length="80" mass="8882">QNLYMGLKHGIVRRLVVANLKEIISTPPENPTEKDIDMRIKLIESVIITVISSILSEGKIISITPFKDKGKKQPGDKNAV</sequence>
<accession>X1TP83</accession>
<protein>
    <submittedName>
        <fullName evidence="1">Uncharacterized protein</fullName>
    </submittedName>
</protein>
<dbReference type="AlphaFoldDB" id="X1TP83"/>
<reference evidence="1" key="1">
    <citation type="journal article" date="2014" name="Front. Microbiol.">
        <title>High frequency of phylogenetically diverse reductive dehalogenase-homologous genes in deep subseafloor sedimentary metagenomes.</title>
        <authorList>
            <person name="Kawai M."/>
            <person name="Futagami T."/>
            <person name="Toyoda A."/>
            <person name="Takaki Y."/>
            <person name="Nishi S."/>
            <person name="Hori S."/>
            <person name="Arai W."/>
            <person name="Tsubouchi T."/>
            <person name="Morono Y."/>
            <person name="Uchiyama I."/>
            <person name="Ito T."/>
            <person name="Fujiyama A."/>
            <person name="Inagaki F."/>
            <person name="Takami H."/>
        </authorList>
    </citation>
    <scope>NUCLEOTIDE SEQUENCE</scope>
    <source>
        <strain evidence="1">Expedition CK06-06</strain>
    </source>
</reference>
<gene>
    <name evidence="1" type="ORF">S12H4_43338</name>
</gene>
<name>X1TP83_9ZZZZ</name>
<comment type="caution">
    <text evidence="1">The sequence shown here is derived from an EMBL/GenBank/DDBJ whole genome shotgun (WGS) entry which is preliminary data.</text>
</comment>
<proteinExistence type="predicted"/>
<dbReference type="EMBL" id="BARW01026590">
    <property type="protein sequence ID" value="GAJ07133.1"/>
    <property type="molecule type" value="Genomic_DNA"/>
</dbReference>
<evidence type="ECO:0000313" key="1">
    <source>
        <dbReference type="EMBL" id="GAJ07133.1"/>
    </source>
</evidence>
<organism evidence="1">
    <name type="scientific">marine sediment metagenome</name>
    <dbReference type="NCBI Taxonomy" id="412755"/>
    <lineage>
        <taxon>unclassified sequences</taxon>
        <taxon>metagenomes</taxon>
        <taxon>ecological metagenomes</taxon>
    </lineage>
</organism>
<feature type="non-terminal residue" evidence="1">
    <location>
        <position position="1"/>
    </location>
</feature>